<dbReference type="Pfam" id="PF00350">
    <property type="entry name" value="Dynamin_N"/>
    <property type="match status" value="1"/>
</dbReference>
<feature type="region of interest" description="Disordered" evidence="1">
    <location>
        <begin position="1363"/>
        <end position="1446"/>
    </location>
</feature>
<dbReference type="Gene3D" id="3.40.50.300">
    <property type="entry name" value="P-loop containing nucleotide triphosphate hydrolases"/>
    <property type="match status" value="1"/>
</dbReference>
<feature type="compositionally biased region" description="Basic and acidic residues" evidence="1">
    <location>
        <begin position="2503"/>
        <end position="2517"/>
    </location>
</feature>
<feature type="non-terminal residue" evidence="3">
    <location>
        <position position="1"/>
    </location>
</feature>
<feature type="compositionally biased region" description="Basic and acidic residues" evidence="1">
    <location>
        <begin position="1975"/>
        <end position="1993"/>
    </location>
</feature>
<sequence length="4262" mass="462258">AQCQSELTAVNMTHHRSNSDGFPQYHLRRIGRRASLPDIGNLIDFSRRVTLIGRNVDVVDYVLSSANESRSRTISRTHARVIRSSPDNQHRLVDSSFSGVYINDRRIDGEVILKEGDTVTFGHPQGSQVEQGERVRQPNSEFYFLFELCDCQQEGSNGQSQGPRPSSQQQTTIVPVPCPIYPTPRELFPFLETFPGFLQGVPWPVAEAGIRHTLTLCSSMPMVVPGTPHSTCGGPQSAAPRMLLFPCRQPAPETMRSTSQAAGRETPSLATRASHSFEVSPVMAGETSRPPASAAGRFPIAEEPEGSWIAECRPFFPLMNSGRFSLPTSPGSAGHSNRQLLEGRTQGCASAEEASLSSEQPPPLNERHGSRMYHRPLGGEEQTLAPPSLAGGRAETASSATTDHVPMSSPCFHQNLGRRGSLSEGEDRSVSHSDSPVLMGEIGLFKGTSTGGWSTSAHSSAVQDCAGIGTQVGSVHEENLDSNQPSQRSEKGRSPSDGEHRLEDAVGMEWAPSTVNDTAADPAVLGVTKADVHLVPQLDINAVGHNMDDERVVTESTVQDGTVLEEVSAAFGVSTVGITSKSPRSTVSDPCRDSASVAQGLESQCHLLNGDCHLGQGKAAEPMRESDSLHPVSEQWPDCSSQSESKENIQAVGNEIGLAEPPVQTETPLVAQGGVCSLNEEDIKGNSASEEDSKCQTGKILNKPVDKLRDGGRNKDIPECDLLIQDTLNNTTAVCVGNKENVGSREEPMRFLGSDCTKPDWGEEATMAVEPTTSSEELTDDAHRDEGVNCGHNQTEGEAGELGSVYEREVETEVHRQAEPILPAALEWPSPGTKSDLLNNRESQALSPPCLPIGGASLVNAGSTTQCLNSNGNKLAFDKLHLLNTLGLKAETPNTSPGSTASGIRGQTGKGGNLIDPETSSAVGETAVTREEDVSDIGGLSVNIKLAEDGVTFTEEWSGVASNPAMAECLVPGNSLPKVDHFSHVTETKDGSPLTMKAAANMHSIPIATCPTSDHSLPATDNDTLTYSNLGTLCCSPVVEPRISDAPRMQGEVSTPGQHSEGGQSCTVLGEVAGASGGCVMQGNTPRNSSEPGDITVLMEGVETQSELDSTDQRELETNDKTRGLRPGNDIKSKPDPPACTPFPSNPFGSVGINVEVVGRLCVTALAVNNATVKKACLHAAASNMERSVIGNVRGDSMDVEVPIVMDEVMDVDPVSERAGRSVIEASDLSNVSPVPTPLELLNDHSVVSETCRGEGSVDETPSAEVCAVTITLGDTAGEEVEGFESLTRAGDPVADCAQLEVKDTLAAHWHDGARVPPCIRARDAHWRVSLTTVTPGDDGNLDPLMQAESLICTAEEESYHRSRCEVPATGEPPHRVRIPISPPSNSESEASLQGAVGVPRSESPPDATSVTSDRDVVDPHRAERPREQGATDGPQTMSEAGLDQPSLVCVEGKGDLLPKCRTNHVPSEASELLGEPCDHFTPVNKTKANMNLVREEFEKFPPGVEYGAARAGVISQMKNRTFDTADKLAKTQRCSQSVPDTENCNFSAVPMAASGQSEVAEAGESTESASGTFPPSCVTAGAVQHHDGGVPAALRHLERIHACENVTEVKDDSAGSKKAADVCPTEFAGEHSGKKVHPSTAGLGDGDSSPENHLLWDEASAALAQTEQRLTMNDSIHDSEFESASVQSNKLILSNSDPGLQTQEACPFVGSVFERELGLSSGNEQGCLGATDTNQLEQSMADNNEAEVTEVRLNETHGDKSSKFLLDCPRKVDTADAEEGELAKSIPYDSQGDLVRRQLSVEERGKEENVCGKFMVRQDAAKNGILQSCSLLRSDESAEELNSVTGSELSVRLGSSLGAEQDQDEESMESDGMFGSDGQCWSMEGSEMTARDDAEGFEDEISSDKGSMQTELRPVCTLVPDGPEERAVCITVSTSPQPMSFSAVKSSRQANSEVGRASQTPLDAGGKLVPVSSEKGEGLADERQEEMKKSQVPEECPGWSERRVGGSPAGEWAGSPMASQNPDTMQQTLQWGLAMASSKCELTRTLETERREKLLGEERAKGLISVTGLPERLDSSDGVGLEASEGPREHDTLPGVAPCELMGSNELTEQTDEEEEESELEEEQSAQEELEESEQEEKLEEGQVQSELDEEESEQEKGLEEERKQEELEEEESEQEEELEEESEQEEELEEEQSEEEEEDCSVPSEVDFSHVALAVRNVDDPLTPSGIVTPNVNLCEGERVSQGTYSLTDFSKELSVSGDRSPELEDQHLEENQRGNPTPNQLEQQIDFSREAEGEPAGFVEQLPADQRGNTKSTSVTLDEKGELSWNETATTQPECTKHASKWRDLKTDPQQEPEVPKQNLNAGAEQETGNEVTSDCGQSQQEETLAQRSPVNRKHRALLSESLDLITIAEIRQERRTNPEPERADTRWQDMNLDVMGMGQAVMKRRGLSEKESAGLSNTEAEVEVGSMIVSSSPEYLNLQLSESESEREDITSQRLNGQRHLDSQELKRSRTEEMLSSNSAGASPSKRVCTSQQTGREGFISAEKLNLSLLSLSKELRRHRAWHIGRLAQQFFTERRASLERRCYSKVRAFNRRAEVARIVREFFKTPVARPVKEAINTLHQNVESERLTVVNPCYTSEIPGCREEPRDNEELLCQEVQHRGSVGCGLDYRCAADGTAASRATEPSPSVPHSLNTEVNLLVGEMDDLETSPLQDAGKCAGEMETVQENSWGNVLHINSPDSKKSHSDKRIQGNLGRMQKTINDGFPSPLLAKGAGICLEWSDAPRESQTGPWSLPQRYSSADSHEGLESSGSDLYDSQEVKEVPGGGVGMEEDADDVSGHLLQELSKTSGSLMSFSSVRVVCDGEAGKDSECSAPPADGSTDFAIGGVTGICCDHRPSTDVSPPSPALCTDPSTSDPGHLGGMKHFSVAEPSYPVHDNRGRSHDVVEYFRVTEPSSPVHDNLGSSHDVVNDCGVTEPPPPDHDNLGRSYGVGEPLLNVNCVGSDVSTLGSSHNVQSLRSQIGSSVALDLVSGGFTESLPKFRGDCDGKRGRECSTDRSAPSDWRDSSLVAVLHGCEPDVQHADSDWPQDTPRRRHQTGRSIESLCTDFSPSRSPGFEAERLGLVAPPNVGTRDPIRSQSSPVWKGESTTEGEIAVRETGTEPEVKPKVELLEDSVSQRPGDSIERLWTGSPKSDEEDTGKDGIITPVASSQTSSVCFAEDRMVERGRALRVDGDAHPVLAWSQNPTEWKIPPHWDAADPERGGEPGSGRVREPGLGWEGDPSTSGSSSVADLSSAVSPPPQLSLANCHSLRAKKRIRESGDGADGSSQPMFPASPCPLPPEDESHGASISCVIIISDSEEQPPLKAVKQESESDDEAGDYPYGNGARGSAARVPGTLPSGAASGGNVYSERVKGVSHPPGASCRRGALRPSLPEQYPAPRDSPSYPNLSARPLAEVSLATDSHRLQEANHSERSMPECCTDLSLREERRTGSPNLQIAGSPPIELLYLSRQRPNPISLVKSESVQSDLLQSQDPPALPDFRNTEFPDRLRLPYSLDDDIFPPPELDYLSDSLDNSDREGSGDGFTSLRKQLADSSGSDSMFSGSRPPVDHGDGKSCAGLSLSQKNTNPSCGWELSQREARAASRLTPEGHSDGGHPGSAFWELCDGKREQIEELQKQTIPPLTHIAVIGDTGSGKSSLLNALLDEEAVLPTSAMRACTAVAVEVSHNSHNDSYCAEVEFFSEEEWHNELLSLLRDMSDKNGRLKKRRPDPNSEASVAYGRVKAVYGKILPYNELKEIQDITSYLGKTEIISETRARDFRFKVQRFIDSRTDDSRGCRGGEFWPIVKRVRIRVPRSAVLRTGAVLVDLPGVRDSNAARNNIAKEYLTNCDAVWIVANVTRAIDDKTAKDMLDESLRRQLLMDGQYGRIAFICTKSDSHNVTEILRALPQTSDCNLLEDEIVELKNEIEKRQTEQLTWKSELEQLQVCTQTERRDSRAKQLEFAIKHQALELDKLHRSMNLKRRELSMNSIKARNFFCKRNIRHNFKCGLQELKRQAKIEELDSEEEKEESDEEEDEEEDNDDDVVHPLLTGVPEPVLSRDGQLHVFTVSSTEYLKLRDKLLRDGPPQVFSSIEDTEIPAVQRFVHQITLARRALATEMVIRKVATFISHVVAYLTNRRAQDASYQAQVRVTVQTCLSRVEELFHQTAEDCNRKIGSSFSLIETQLNNGMRLAVKSSKSNVLRWGSQVRDQRLYSPVSIPN</sequence>
<feature type="compositionally biased region" description="Basic and acidic residues" evidence="1">
    <location>
        <begin position="2338"/>
        <end position="2352"/>
    </location>
</feature>
<feature type="compositionally biased region" description="Low complexity" evidence="1">
    <location>
        <begin position="349"/>
        <end position="359"/>
    </location>
</feature>
<dbReference type="InterPro" id="IPR008984">
    <property type="entry name" value="SMAD_FHA_dom_sf"/>
</dbReference>
<feature type="region of interest" description="Disordered" evidence="1">
    <location>
        <begin position="1630"/>
        <end position="1654"/>
    </location>
</feature>
<feature type="compositionally biased region" description="Acidic residues" evidence="1">
    <location>
        <begin position="4063"/>
        <end position="4084"/>
    </location>
</feature>
<feature type="region of interest" description="Disordered" evidence="1">
    <location>
        <begin position="2067"/>
        <end position="2209"/>
    </location>
</feature>
<feature type="compositionally biased region" description="Basic and acidic residues" evidence="1">
    <location>
        <begin position="2156"/>
        <end position="2167"/>
    </location>
</feature>
<feature type="region of interest" description="Disordered" evidence="1">
    <location>
        <begin position="4060"/>
        <end position="4091"/>
    </location>
</feature>
<accession>A0A401Q4N6</accession>
<dbReference type="InterPro" id="IPR027417">
    <property type="entry name" value="P-loop_NTPase"/>
</dbReference>
<dbReference type="EMBL" id="BFAA01010900">
    <property type="protein sequence ID" value="GCB80329.1"/>
    <property type="molecule type" value="Genomic_DNA"/>
</dbReference>
<keyword evidence="4" id="KW-1185">Reference proteome</keyword>
<evidence type="ECO:0000256" key="1">
    <source>
        <dbReference type="SAM" id="MobiDB-lite"/>
    </source>
</evidence>
<feature type="region of interest" description="Disordered" evidence="1">
    <location>
        <begin position="3128"/>
        <end position="3216"/>
    </location>
</feature>
<feature type="region of interest" description="Disordered" evidence="1">
    <location>
        <begin position="891"/>
        <end position="930"/>
    </location>
</feature>
<feature type="compositionally biased region" description="Polar residues" evidence="1">
    <location>
        <begin position="2310"/>
        <end position="2319"/>
    </location>
</feature>
<feature type="compositionally biased region" description="Basic and acidic residues" evidence="1">
    <location>
        <begin position="1111"/>
        <end position="1135"/>
    </location>
</feature>
<feature type="compositionally biased region" description="Basic and acidic residues" evidence="1">
    <location>
        <begin position="3253"/>
        <end position="3266"/>
    </location>
</feature>
<gene>
    <name evidence="3" type="ORF">scyTo_0017148</name>
</gene>
<evidence type="ECO:0000313" key="4">
    <source>
        <dbReference type="Proteomes" id="UP000288216"/>
    </source>
</evidence>
<feature type="region of interest" description="Disordered" evidence="1">
    <location>
        <begin position="3556"/>
        <end position="3638"/>
    </location>
</feature>
<feature type="region of interest" description="Disordered" evidence="1">
    <location>
        <begin position="344"/>
        <end position="435"/>
    </location>
</feature>
<feature type="compositionally biased region" description="Polar residues" evidence="1">
    <location>
        <begin position="892"/>
        <end position="902"/>
    </location>
</feature>
<feature type="compositionally biased region" description="Polar residues" evidence="1">
    <location>
        <begin position="2328"/>
        <end position="2337"/>
    </location>
</feature>
<feature type="domain" description="FHA" evidence="2">
    <location>
        <begin position="50"/>
        <end position="107"/>
    </location>
</feature>
<dbReference type="PANTHER" id="PTHR36681">
    <property type="entry name" value="NUCLEAR GTPASE, GERMINAL CENTER-ASSOCIATED, TANDEM DUPLICATE 3"/>
    <property type="match status" value="1"/>
</dbReference>
<feature type="compositionally biased region" description="Polar residues" evidence="1">
    <location>
        <begin position="3139"/>
        <end position="3153"/>
    </location>
</feature>
<dbReference type="OMA" id="CAEVEFF"/>
<feature type="compositionally biased region" description="Acidic residues" evidence="1">
    <location>
        <begin position="2110"/>
        <end position="2140"/>
    </location>
</feature>
<feature type="compositionally biased region" description="Basic and acidic residues" evidence="1">
    <location>
        <begin position="1413"/>
        <end position="1430"/>
    </location>
</feature>
<feature type="compositionally biased region" description="Basic and acidic residues" evidence="1">
    <location>
        <begin position="488"/>
        <end position="500"/>
    </location>
</feature>
<feature type="compositionally biased region" description="Low complexity" evidence="1">
    <location>
        <begin position="3596"/>
        <end position="3607"/>
    </location>
</feature>
<feature type="compositionally biased region" description="Polar residues" evidence="1">
    <location>
        <begin position="2370"/>
        <end position="2393"/>
    </location>
</feature>
<dbReference type="Proteomes" id="UP000288216">
    <property type="component" value="Unassembled WGS sequence"/>
</dbReference>
<organism evidence="3 4">
    <name type="scientific">Scyliorhinus torazame</name>
    <name type="common">Cloudy catshark</name>
    <name type="synonym">Catulus torazame</name>
    <dbReference type="NCBI Taxonomy" id="75743"/>
    <lineage>
        <taxon>Eukaryota</taxon>
        <taxon>Metazoa</taxon>
        <taxon>Chordata</taxon>
        <taxon>Craniata</taxon>
        <taxon>Vertebrata</taxon>
        <taxon>Chondrichthyes</taxon>
        <taxon>Elasmobranchii</taxon>
        <taxon>Galeomorphii</taxon>
        <taxon>Galeoidea</taxon>
        <taxon>Carcharhiniformes</taxon>
        <taxon>Scyliorhinidae</taxon>
        <taxon>Scyliorhinus</taxon>
    </lineage>
</organism>
<dbReference type="Pfam" id="PF00498">
    <property type="entry name" value="FHA"/>
    <property type="match status" value="1"/>
</dbReference>
<feature type="compositionally biased region" description="Basic and acidic residues" evidence="1">
    <location>
        <begin position="2262"/>
        <end position="2275"/>
    </location>
</feature>
<comment type="caution">
    <text evidence="3">The sequence shown here is derived from an EMBL/GenBank/DDBJ whole genome shotgun (WGS) entry which is preliminary data.</text>
</comment>
<feature type="region of interest" description="Disordered" evidence="1">
    <location>
        <begin position="2787"/>
        <end position="2837"/>
    </location>
</feature>
<feature type="compositionally biased region" description="Polar residues" evidence="1">
    <location>
        <begin position="2276"/>
        <end position="2289"/>
    </location>
</feature>
<dbReference type="InterPro" id="IPR000253">
    <property type="entry name" value="FHA_dom"/>
</dbReference>
<dbReference type="PANTHER" id="PTHR36681:SF3">
    <property type="entry name" value="NUCLEAR GTPASE, GERMINAL CENTER-ASSOCIATED, TANDEM DUPLICATE 3"/>
    <property type="match status" value="1"/>
</dbReference>
<feature type="compositionally biased region" description="Polar residues" evidence="1">
    <location>
        <begin position="2789"/>
        <end position="2804"/>
    </location>
</feature>
<feature type="region of interest" description="Disordered" evidence="1">
    <location>
        <begin position="3082"/>
        <end position="3102"/>
    </location>
</feature>
<feature type="compositionally biased region" description="Acidic residues" evidence="1">
    <location>
        <begin position="2168"/>
        <end position="2202"/>
    </location>
</feature>
<evidence type="ECO:0000259" key="2">
    <source>
        <dbReference type="PROSITE" id="PS50006"/>
    </source>
</evidence>
<reference evidence="3 4" key="1">
    <citation type="journal article" date="2018" name="Nat. Ecol. Evol.">
        <title>Shark genomes provide insights into elasmobranch evolution and the origin of vertebrates.</title>
        <authorList>
            <person name="Hara Y"/>
            <person name="Yamaguchi K"/>
            <person name="Onimaru K"/>
            <person name="Kadota M"/>
            <person name="Koyanagi M"/>
            <person name="Keeley SD"/>
            <person name="Tatsumi K"/>
            <person name="Tanaka K"/>
            <person name="Motone F"/>
            <person name="Kageyama Y"/>
            <person name="Nozu R"/>
            <person name="Adachi N"/>
            <person name="Nishimura O"/>
            <person name="Nakagawa R"/>
            <person name="Tanegashima C"/>
            <person name="Kiyatake I"/>
            <person name="Matsumoto R"/>
            <person name="Murakumo K"/>
            <person name="Nishida K"/>
            <person name="Terakita A"/>
            <person name="Kuratani S"/>
            <person name="Sato K"/>
            <person name="Hyodo S Kuraku.S."/>
        </authorList>
    </citation>
    <scope>NUCLEOTIDE SEQUENCE [LARGE SCALE GENOMIC DNA]</scope>
</reference>
<feature type="region of interest" description="Disordered" evidence="1">
    <location>
        <begin position="252"/>
        <end position="272"/>
    </location>
</feature>
<feature type="region of interest" description="Disordered" evidence="1">
    <location>
        <begin position="3245"/>
        <end position="3452"/>
    </location>
</feature>
<feature type="compositionally biased region" description="Polar residues" evidence="1">
    <location>
        <begin position="2518"/>
        <end position="2536"/>
    </location>
</feature>
<dbReference type="OrthoDB" id="3598281at2759"/>
<dbReference type="Gene3D" id="2.60.200.20">
    <property type="match status" value="1"/>
</dbReference>
<name>A0A401Q4N6_SCYTO</name>
<evidence type="ECO:0000313" key="3">
    <source>
        <dbReference type="EMBL" id="GCB80329.1"/>
    </source>
</evidence>
<feature type="region of interest" description="Disordered" evidence="1">
    <location>
        <begin position="1938"/>
        <end position="2025"/>
    </location>
</feature>
<dbReference type="SMART" id="SM00240">
    <property type="entry name" value="FHA"/>
    <property type="match status" value="1"/>
</dbReference>
<proteinExistence type="predicted"/>
<dbReference type="STRING" id="75743.A0A401Q4N6"/>
<feature type="region of interest" description="Disordered" evidence="1">
    <location>
        <begin position="2483"/>
        <end position="2536"/>
    </location>
</feature>
<dbReference type="InterPro" id="IPR045063">
    <property type="entry name" value="Dynamin_N"/>
</dbReference>
<dbReference type="PROSITE" id="PS50006">
    <property type="entry name" value="FHA_DOMAIN"/>
    <property type="match status" value="1"/>
</dbReference>
<dbReference type="SUPFAM" id="SSF49879">
    <property type="entry name" value="SMAD/FHA domain"/>
    <property type="match status" value="1"/>
</dbReference>
<feature type="region of interest" description="Disordered" evidence="1">
    <location>
        <begin position="1855"/>
        <end position="1920"/>
    </location>
</feature>
<feature type="region of interest" description="Disordered" evidence="1">
    <location>
        <begin position="2253"/>
        <end position="2394"/>
    </location>
</feature>
<dbReference type="SUPFAM" id="SSF52540">
    <property type="entry name" value="P-loop containing nucleoside triphosphate hydrolases"/>
    <property type="match status" value="1"/>
</dbReference>
<feature type="compositionally biased region" description="Low complexity" evidence="1">
    <location>
        <begin position="3285"/>
        <end position="3299"/>
    </location>
</feature>
<feature type="compositionally biased region" description="Polar residues" evidence="1">
    <location>
        <begin position="3623"/>
        <end position="3632"/>
    </location>
</feature>
<feature type="region of interest" description="Disordered" evidence="1">
    <location>
        <begin position="477"/>
        <end position="500"/>
    </location>
</feature>
<feature type="compositionally biased region" description="Basic and acidic residues" evidence="1">
    <location>
        <begin position="3156"/>
        <end position="3173"/>
    </location>
</feature>
<protein>
    <recommendedName>
        <fullName evidence="2">FHA domain-containing protein</fullName>
    </recommendedName>
</protein>
<feature type="compositionally biased region" description="Polar residues" evidence="1">
    <location>
        <begin position="1938"/>
        <end position="1962"/>
    </location>
</feature>
<feature type="region of interest" description="Disordered" evidence="1">
    <location>
        <begin position="1103"/>
        <end position="1138"/>
    </location>
</feature>